<evidence type="ECO:0000313" key="7">
    <source>
        <dbReference type="Proteomes" id="UP000633278"/>
    </source>
</evidence>
<keyword evidence="3 5" id="KW-1133">Transmembrane helix</keyword>
<gene>
    <name evidence="6" type="ORF">GCM10011416_23440</name>
</gene>
<evidence type="ECO:0000313" key="6">
    <source>
        <dbReference type="EMBL" id="GGH03729.1"/>
    </source>
</evidence>
<name>A0A917I392_9FLAO</name>
<protein>
    <recommendedName>
        <fullName evidence="8">tRNA modification GTPase</fullName>
    </recommendedName>
</protein>
<comment type="subcellular location">
    <subcellularLocation>
        <location evidence="1">Membrane</location>
        <topology evidence="1">Multi-pass membrane protein</topology>
    </subcellularLocation>
</comment>
<evidence type="ECO:0008006" key="8">
    <source>
        <dbReference type="Google" id="ProtNLM"/>
    </source>
</evidence>
<keyword evidence="4 5" id="KW-0472">Membrane</keyword>
<keyword evidence="2 5" id="KW-0812">Transmembrane</keyword>
<accession>A0A917I392</accession>
<dbReference type="InterPro" id="IPR019109">
    <property type="entry name" value="MamF_MmsF"/>
</dbReference>
<dbReference type="AlphaFoldDB" id="A0A917I392"/>
<comment type="caution">
    <text evidence="6">The sequence shown here is derived from an EMBL/GenBank/DDBJ whole genome shotgun (WGS) entry which is preliminary data.</text>
</comment>
<reference evidence="6" key="2">
    <citation type="submission" date="2020-09" db="EMBL/GenBank/DDBJ databases">
        <authorList>
            <person name="Sun Q."/>
            <person name="Zhou Y."/>
        </authorList>
    </citation>
    <scope>NUCLEOTIDE SEQUENCE</scope>
    <source>
        <strain evidence="6">CGMCC 1.15763</strain>
    </source>
</reference>
<evidence type="ECO:0000256" key="4">
    <source>
        <dbReference type="ARBA" id="ARBA00023136"/>
    </source>
</evidence>
<feature type="transmembrane region" description="Helical" evidence="5">
    <location>
        <begin position="21"/>
        <end position="50"/>
    </location>
</feature>
<evidence type="ECO:0000256" key="3">
    <source>
        <dbReference type="ARBA" id="ARBA00022989"/>
    </source>
</evidence>
<dbReference type="Proteomes" id="UP000633278">
    <property type="component" value="Unassembled WGS sequence"/>
</dbReference>
<evidence type="ECO:0000256" key="5">
    <source>
        <dbReference type="SAM" id="Phobius"/>
    </source>
</evidence>
<evidence type="ECO:0000256" key="2">
    <source>
        <dbReference type="ARBA" id="ARBA00022692"/>
    </source>
</evidence>
<dbReference type="EMBL" id="BMJW01000003">
    <property type="protein sequence ID" value="GGH03729.1"/>
    <property type="molecule type" value="Genomic_DNA"/>
</dbReference>
<feature type="transmembrane region" description="Helical" evidence="5">
    <location>
        <begin position="70"/>
        <end position="103"/>
    </location>
</feature>
<organism evidence="6 7">
    <name type="scientific">Polaribacter pacificus</name>
    <dbReference type="NCBI Taxonomy" id="1775173"/>
    <lineage>
        <taxon>Bacteria</taxon>
        <taxon>Pseudomonadati</taxon>
        <taxon>Bacteroidota</taxon>
        <taxon>Flavobacteriia</taxon>
        <taxon>Flavobacteriales</taxon>
        <taxon>Flavobacteriaceae</taxon>
    </lineage>
</organism>
<dbReference type="Pfam" id="PF09685">
    <property type="entry name" value="MamF_MmsF"/>
    <property type="match status" value="1"/>
</dbReference>
<keyword evidence="7" id="KW-1185">Reference proteome</keyword>
<sequence>MILLSYNCNYKKSTPMKENKQLLVLTHLSQLLDFVSGIGGFVVPLILWLLKKDEVVGMDEHGKAILNFRVTMFIFILICIPFILFCGLGIAGLIVISVFYLVFPILNAIRANNNQPPSYPFSFKIF</sequence>
<proteinExistence type="predicted"/>
<reference evidence="6" key="1">
    <citation type="journal article" date="2014" name="Int. J. Syst. Evol. Microbiol.">
        <title>Complete genome sequence of Corynebacterium casei LMG S-19264T (=DSM 44701T), isolated from a smear-ripened cheese.</title>
        <authorList>
            <consortium name="US DOE Joint Genome Institute (JGI-PGF)"/>
            <person name="Walter F."/>
            <person name="Albersmeier A."/>
            <person name="Kalinowski J."/>
            <person name="Ruckert C."/>
        </authorList>
    </citation>
    <scope>NUCLEOTIDE SEQUENCE</scope>
    <source>
        <strain evidence="6">CGMCC 1.15763</strain>
    </source>
</reference>
<evidence type="ECO:0000256" key="1">
    <source>
        <dbReference type="ARBA" id="ARBA00004141"/>
    </source>
</evidence>